<gene>
    <name evidence="2" type="ORF">MSTO_17510</name>
</gene>
<keyword evidence="1" id="KW-0472">Membrane</keyword>
<organism evidence="2 3">
    <name type="scientific">Mycobacterium stomatepiae</name>
    <dbReference type="NCBI Taxonomy" id="470076"/>
    <lineage>
        <taxon>Bacteria</taxon>
        <taxon>Bacillati</taxon>
        <taxon>Actinomycetota</taxon>
        <taxon>Actinomycetes</taxon>
        <taxon>Mycobacteriales</taxon>
        <taxon>Mycobacteriaceae</taxon>
        <taxon>Mycobacterium</taxon>
        <taxon>Mycobacterium simiae complex</taxon>
    </lineage>
</organism>
<dbReference type="RefSeq" id="WP_163789641.1">
    <property type="nucleotide sequence ID" value="NZ_AP022587.1"/>
</dbReference>
<keyword evidence="3" id="KW-1185">Reference proteome</keyword>
<keyword evidence="1" id="KW-1133">Transmembrane helix</keyword>
<name>A0A7I7Q6A8_9MYCO</name>
<accession>A0A7I7Q6A8</accession>
<feature type="transmembrane region" description="Helical" evidence="1">
    <location>
        <begin position="29"/>
        <end position="53"/>
    </location>
</feature>
<feature type="transmembrane region" description="Helical" evidence="1">
    <location>
        <begin position="59"/>
        <end position="83"/>
    </location>
</feature>
<evidence type="ECO:0000313" key="2">
    <source>
        <dbReference type="EMBL" id="BBY21546.1"/>
    </source>
</evidence>
<keyword evidence="1" id="KW-0812">Transmembrane</keyword>
<evidence type="ECO:0000313" key="3">
    <source>
        <dbReference type="Proteomes" id="UP000467130"/>
    </source>
</evidence>
<evidence type="ECO:0000256" key="1">
    <source>
        <dbReference type="SAM" id="Phobius"/>
    </source>
</evidence>
<feature type="transmembrane region" description="Helical" evidence="1">
    <location>
        <begin position="90"/>
        <end position="116"/>
    </location>
</feature>
<dbReference type="EMBL" id="AP022587">
    <property type="protein sequence ID" value="BBY21546.1"/>
    <property type="molecule type" value="Genomic_DNA"/>
</dbReference>
<proteinExistence type="predicted"/>
<dbReference type="Proteomes" id="UP000467130">
    <property type="component" value="Chromosome"/>
</dbReference>
<feature type="transmembrane region" description="Helical" evidence="1">
    <location>
        <begin position="128"/>
        <end position="146"/>
    </location>
</feature>
<sequence length="173" mass="18435">MARGTRGPNKTDNLRRVSVNPPRWRRGRWLLVTEAVVVTMIGLAGLLGVVFGAPTGAGFSLVGIPLTATLSWVMVGHGAAAALSATHRRLALLFCAVTATVTLGFVIVAAVAGVHQSPGPMGFTPATILWWAVLFCYNFALGFWLIPDRIEGPAWIPRRRTAGRPSRPEGKPG</sequence>
<reference evidence="2 3" key="1">
    <citation type="journal article" date="2019" name="Emerg. Microbes Infect.">
        <title>Comprehensive subspecies identification of 175 nontuberculous mycobacteria species based on 7547 genomic profiles.</title>
        <authorList>
            <person name="Matsumoto Y."/>
            <person name="Kinjo T."/>
            <person name="Motooka D."/>
            <person name="Nabeya D."/>
            <person name="Jung N."/>
            <person name="Uechi K."/>
            <person name="Horii T."/>
            <person name="Iida T."/>
            <person name="Fujita J."/>
            <person name="Nakamura S."/>
        </authorList>
    </citation>
    <scope>NUCLEOTIDE SEQUENCE [LARGE SCALE GENOMIC DNA]</scope>
    <source>
        <strain evidence="2 3">JCM 17783</strain>
    </source>
</reference>
<dbReference type="KEGG" id="msto:MSTO_17510"/>
<protein>
    <submittedName>
        <fullName evidence="2">Uncharacterized protein</fullName>
    </submittedName>
</protein>
<dbReference type="AlphaFoldDB" id="A0A7I7Q6A8"/>